<feature type="compositionally biased region" description="Basic residues" evidence="11">
    <location>
        <begin position="954"/>
        <end position="963"/>
    </location>
</feature>
<dbReference type="GO" id="GO:0000014">
    <property type="term" value="F:single-stranded DNA endodeoxyribonuclease activity"/>
    <property type="evidence" value="ECO:0007669"/>
    <property type="project" value="TreeGrafter"/>
</dbReference>
<dbReference type="SUPFAM" id="SSF47781">
    <property type="entry name" value="RuvA domain 2-like"/>
    <property type="match status" value="1"/>
</dbReference>
<evidence type="ECO:0000256" key="5">
    <source>
        <dbReference type="ARBA" id="ARBA00022763"/>
    </source>
</evidence>
<feature type="chain" id="PRO_5043050355" description="DNA repair endonuclease XPF" evidence="12">
    <location>
        <begin position="21"/>
        <end position="1371"/>
    </location>
</feature>
<dbReference type="GO" id="GO:0000712">
    <property type="term" value="P:resolution of meiotic recombination intermediates"/>
    <property type="evidence" value="ECO:0007669"/>
    <property type="project" value="TreeGrafter"/>
</dbReference>
<evidence type="ECO:0000259" key="13">
    <source>
        <dbReference type="SMART" id="SM00891"/>
    </source>
</evidence>
<gene>
    <name evidence="14" type="ORF">V5799_028997</name>
</gene>
<dbReference type="Proteomes" id="UP001321473">
    <property type="component" value="Unassembled WGS sequence"/>
</dbReference>
<feature type="compositionally biased region" description="Polar residues" evidence="11">
    <location>
        <begin position="98"/>
        <end position="113"/>
    </location>
</feature>
<keyword evidence="4" id="KW-0255">Endonuclease</keyword>
<keyword evidence="9" id="KW-0539">Nucleus</keyword>
<evidence type="ECO:0000256" key="11">
    <source>
        <dbReference type="SAM" id="MobiDB-lite"/>
    </source>
</evidence>
<feature type="region of interest" description="Disordered" evidence="11">
    <location>
        <begin position="845"/>
        <end position="871"/>
    </location>
</feature>
<dbReference type="GO" id="GO:0003697">
    <property type="term" value="F:single-stranded DNA binding"/>
    <property type="evidence" value="ECO:0007669"/>
    <property type="project" value="TreeGrafter"/>
</dbReference>
<feature type="compositionally biased region" description="Basic and acidic residues" evidence="11">
    <location>
        <begin position="845"/>
        <end position="864"/>
    </location>
</feature>
<feature type="region of interest" description="Disordered" evidence="11">
    <location>
        <begin position="78"/>
        <end position="181"/>
    </location>
</feature>
<dbReference type="GO" id="GO:0000110">
    <property type="term" value="C:nucleotide-excision repair factor 1 complex"/>
    <property type="evidence" value="ECO:0007669"/>
    <property type="project" value="TreeGrafter"/>
</dbReference>
<evidence type="ECO:0000313" key="14">
    <source>
        <dbReference type="EMBL" id="KAK8777662.1"/>
    </source>
</evidence>
<dbReference type="InterPro" id="IPR010994">
    <property type="entry name" value="RuvA_2-like"/>
</dbReference>
<evidence type="ECO:0000256" key="10">
    <source>
        <dbReference type="ARBA" id="ARBA00072370"/>
    </source>
</evidence>
<keyword evidence="3" id="KW-0540">Nuclease</keyword>
<evidence type="ECO:0000256" key="12">
    <source>
        <dbReference type="SAM" id="SignalP"/>
    </source>
</evidence>
<keyword evidence="7" id="KW-0238">DNA-binding</keyword>
<dbReference type="InterPro" id="IPR006166">
    <property type="entry name" value="ERCC4_domain"/>
</dbReference>
<comment type="subcellular location">
    <subcellularLocation>
        <location evidence="1">Nucleus</location>
    </subcellularLocation>
</comment>
<dbReference type="PANTHER" id="PTHR10150">
    <property type="entry name" value="DNA REPAIR ENDONUCLEASE XPF"/>
    <property type="match status" value="1"/>
</dbReference>
<dbReference type="SMART" id="SM00891">
    <property type="entry name" value="ERCC4"/>
    <property type="match status" value="1"/>
</dbReference>
<comment type="similarity">
    <text evidence="2">Belongs to the XPF family.</text>
</comment>
<dbReference type="Gene3D" id="1.10.150.20">
    <property type="entry name" value="5' to 3' exonuclease, C-terminal subdomain"/>
    <property type="match status" value="1"/>
</dbReference>
<dbReference type="Gene3D" id="3.40.50.10130">
    <property type="match status" value="1"/>
</dbReference>
<feature type="compositionally biased region" description="Low complexity" evidence="11">
    <location>
        <begin position="83"/>
        <end position="94"/>
    </location>
</feature>
<proteinExistence type="inferred from homology"/>
<feature type="compositionally biased region" description="Basic and acidic residues" evidence="11">
    <location>
        <begin position="965"/>
        <end position="975"/>
    </location>
</feature>
<reference evidence="14 15" key="1">
    <citation type="journal article" date="2023" name="Arcadia Sci">
        <title>De novo assembly of a long-read Amblyomma americanum tick genome.</title>
        <authorList>
            <person name="Chou S."/>
            <person name="Poskanzer K.E."/>
            <person name="Rollins M."/>
            <person name="Thuy-Boun P.S."/>
        </authorList>
    </citation>
    <scope>NUCLEOTIDE SEQUENCE [LARGE SCALE GENOMIC DNA]</scope>
    <source>
        <strain evidence="14">F_SG_1</strain>
        <tissue evidence="14">Salivary glands</tissue>
    </source>
</reference>
<name>A0AAQ4ESH3_AMBAM</name>
<feature type="signal peptide" evidence="12">
    <location>
        <begin position="1"/>
        <end position="20"/>
    </location>
</feature>
<dbReference type="GO" id="GO:0000724">
    <property type="term" value="P:double-strand break repair via homologous recombination"/>
    <property type="evidence" value="ECO:0007669"/>
    <property type="project" value="TreeGrafter"/>
</dbReference>
<dbReference type="InterPro" id="IPR047520">
    <property type="entry name" value="XPF_nuclease"/>
</dbReference>
<evidence type="ECO:0000256" key="1">
    <source>
        <dbReference type="ARBA" id="ARBA00004123"/>
    </source>
</evidence>
<feature type="region of interest" description="Disordered" evidence="11">
    <location>
        <begin position="938"/>
        <end position="999"/>
    </location>
</feature>
<keyword evidence="6" id="KW-0378">Hydrolase</keyword>
<dbReference type="GO" id="GO:1901255">
    <property type="term" value="P:nucleotide-excision repair involved in interstrand cross-link repair"/>
    <property type="evidence" value="ECO:0007669"/>
    <property type="project" value="TreeGrafter"/>
</dbReference>
<comment type="caution">
    <text evidence="14">The sequence shown here is derived from an EMBL/GenBank/DDBJ whole genome shotgun (WGS) entry which is preliminary data.</text>
</comment>
<feature type="compositionally biased region" description="Acidic residues" evidence="11">
    <location>
        <begin position="977"/>
        <end position="991"/>
    </location>
</feature>
<feature type="compositionally biased region" description="Low complexity" evidence="11">
    <location>
        <begin position="142"/>
        <end position="181"/>
    </location>
</feature>
<evidence type="ECO:0000256" key="8">
    <source>
        <dbReference type="ARBA" id="ARBA00023204"/>
    </source>
</evidence>
<dbReference type="FunFam" id="3.40.50.10130:FF:000002">
    <property type="entry name" value="DNA repair endonuclease XPF"/>
    <property type="match status" value="1"/>
</dbReference>
<dbReference type="CDD" id="cd20078">
    <property type="entry name" value="XPF_nuclease_XPF_euk"/>
    <property type="match status" value="1"/>
</dbReference>
<evidence type="ECO:0000256" key="6">
    <source>
        <dbReference type="ARBA" id="ARBA00022801"/>
    </source>
</evidence>
<protein>
    <recommendedName>
        <fullName evidence="10">DNA repair endonuclease XPF</fullName>
    </recommendedName>
</protein>
<organism evidence="14 15">
    <name type="scientific">Amblyomma americanum</name>
    <name type="common">Lone star tick</name>
    <dbReference type="NCBI Taxonomy" id="6943"/>
    <lineage>
        <taxon>Eukaryota</taxon>
        <taxon>Metazoa</taxon>
        <taxon>Ecdysozoa</taxon>
        <taxon>Arthropoda</taxon>
        <taxon>Chelicerata</taxon>
        <taxon>Arachnida</taxon>
        <taxon>Acari</taxon>
        <taxon>Parasitiformes</taxon>
        <taxon>Ixodida</taxon>
        <taxon>Ixodoidea</taxon>
        <taxon>Ixodidae</taxon>
        <taxon>Amblyomminae</taxon>
        <taxon>Amblyomma</taxon>
    </lineage>
</organism>
<keyword evidence="8" id="KW-0234">DNA repair</keyword>
<sequence>MLRLSLLACLCLQQLPLSRASEEVVLVSQAPPAQLSVAAALEENLNGTLSPEQLAAAAALAGVNITFINGTAYEEYEMPDPASPSGSNGSPPAATFLESVSSEDSKPATQQPSIAADNAEAAAATAKVVDDKAPTAPSVVLEESTTTETTSTQSTTLPTTTTTTTTTETTTTTQKTTSTTPTVETTITTTSGPATVKVELGRLSVYPVPPVVENSGAVELFCSAGYHDSASIVWTLNDEPLEDVVQRSVISGRKDFFLKSLRIQVDRLETLPAPAGKYLFECVASVDGNLLKERVELDSPYGNFCRNDSECSARNAVCGSSLSCRCDGGHPVHLNSSHVTCRAAAHLGWPCSYDEQCTYAANNSHCGSKGECDCVESFKMETTPLGNVVCAPRKTVSGPCTTDDDCKDIGAKCSAASSTCQCPAGTLESDGRCIGQLGTTAQGFNLSAALAGAVLGGEAANASSASSAAAATTARMFAANMSVVPSSLSDPKKHMPVRILKVREFPRGAPVKEHPNNTAADHGRATHGLDGVVKVFTRLKLLGNVSTRVRNSDVPGPSQRRWSRNTSKEFFINQLQADNVNPVPKSITADCGTKERTDVYLAGGALFVTSRILVVDMLMERVPIDLITGIIVYRAHKTLESCQEAFILRLYRQKNKKGFVKGLSDSAVAFTYGFNQVQRMMRNLFVKKLFLWPRFQADVITSLDKRKPEVVEIRVSMTAAMNIIQMAILDIIASCVREIKKANPALEMEDMTVENTIARSFEKIIKFQLDPVWHQIGQKTRRLVSDIKTLRTLLLYLTQHDSVTFYSLVKSVHDSATASTQVSDWLFLDAAETLYVQAKARVYGTEKRPRKDDQKSKTSDKKVDPSFQPEHSPKWAALSEILAEIKQENKGRGDLNTVVIVAEDDRTCGQLSEYLCCGADAVLYNLYRKAIGEKDGVQLPSLAPTDDDDQGPERKRKKTKNSSHGRGDQKKKGNQDSEMEGSDMTETEMEGQELPPDFPNAVFHPLKSAEFAFQQLLHSVEPKYIILYDVNLATVREIEMYQATRAKEVLRVYFLMYEDSIDEQRYLTALRREKDAFEYLIKEKSVMVIPEEQDGKGEYHPDLVDDLGKSNEPASSRKAGGAVPAVSASRRVIVDLREFRSELPSLIHRRGISVQPVTIEVGDYILTPEICVERKSLNDLIGSLNSGRLYNQAQAMCRYYKRPVLLIEFSQNQPFCLQGKHLPSSETTSQSFVSKLILLTMHFPRLRILWCQSPYATAEIFDILKHGKEEPTVAEAQAVTEKELQDSGKSSDKYNPSPQDFLLHLPGVNLKNYTLLMRKFTSLADMFKASEEELASAMGNAAHAKTLWEAIHVPVDCTAQKLAPQRKFRKK</sequence>
<keyword evidence="5" id="KW-0227">DNA damage</keyword>
<dbReference type="Pfam" id="PF02732">
    <property type="entry name" value="ERCC4"/>
    <property type="match status" value="1"/>
</dbReference>
<evidence type="ECO:0000256" key="7">
    <source>
        <dbReference type="ARBA" id="ARBA00023125"/>
    </source>
</evidence>
<evidence type="ECO:0000256" key="4">
    <source>
        <dbReference type="ARBA" id="ARBA00022759"/>
    </source>
</evidence>
<dbReference type="InterPro" id="IPR006149">
    <property type="entry name" value="EB_dom"/>
</dbReference>
<keyword evidence="12" id="KW-0732">Signal</keyword>
<dbReference type="SUPFAM" id="SSF52980">
    <property type="entry name" value="Restriction endonuclease-like"/>
    <property type="match status" value="1"/>
</dbReference>
<evidence type="ECO:0000313" key="15">
    <source>
        <dbReference type="Proteomes" id="UP001321473"/>
    </source>
</evidence>
<dbReference type="GO" id="GO:0003684">
    <property type="term" value="F:damaged DNA binding"/>
    <property type="evidence" value="ECO:0007669"/>
    <property type="project" value="TreeGrafter"/>
</dbReference>
<evidence type="ECO:0000256" key="3">
    <source>
        <dbReference type="ARBA" id="ARBA00022722"/>
    </source>
</evidence>
<dbReference type="EMBL" id="JARKHS020011585">
    <property type="protein sequence ID" value="KAK8777662.1"/>
    <property type="molecule type" value="Genomic_DNA"/>
</dbReference>
<dbReference type="InterPro" id="IPR011335">
    <property type="entry name" value="Restrct_endonuc-II-like"/>
</dbReference>
<dbReference type="Pfam" id="PF01683">
    <property type="entry name" value="EB"/>
    <property type="match status" value="1"/>
</dbReference>
<accession>A0AAQ4ESH3</accession>
<feature type="compositionally biased region" description="Low complexity" evidence="11">
    <location>
        <begin position="115"/>
        <end position="127"/>
    </location>
</feature>
<evidence type="ECO:0000256" key="9">
    <source>
        <dbReference type="ARBA" id="ARBA00023242"/>
    </source>
</evidence>
<keyword evidence="15" id="KW-1185">Reference proteome</keyword>
<evidence type="ECO:0000256" key="2">
    <source>
        <dbReference type="ARBA" id="ARBA00010015"/>
    </source>
</evidence>
<dbReference type="PANTHER" id="PTHR10150:SF0">
    <property type="entry name" value="DNA REPAIR ENDONUCLEASE XPF"/>
    <property type="match status" value="1"/>
</dbReference>
<feature type="domain" description="ERCC4" evidence="13">
    <location>
        <begin position="1131"/>
        <end position="1211"/>
    </location>
</feature>